<comment type="similarity">
    <text evidence="2 8">Belongs to the PGAP3 family.</text>
</comment>
<evidence type="ECO:0000256" key="6">
    <source>
        <dbReference type="ARBA" id="ARBA00022989"/>
    </source>
</evidence>
<dbReference type="GO" id="GO:0006506">
    <property type="term" value="P:GPI anchor biosynthetic process"/>
    <property type="evidence" value="ECO:0007669"/>
    <property type="project" value="UniProtKB-KW"/>
</dbReference>
<comment type="subcellular location">
    <subcellularLocation>
        <location evidence="1">Endomembrane system</location>
        <topology evidence="1">Multi-pass membrane protein</topology>
    </subcellularLocation>
    <subcellularLocation>
        <location evidence="8">Golgi apparatus membrane</location>
        <topology evidence="8">Multi-pass membrane protein</topology>
    </subcellularLocation>
</comment>
<accession>A0A9P0D7H2</accession>
<keyword evidence="6 8" id="KW-1133">Transmembrane helix</keyword>
<dbReference type="PANTHER" id="PTHR13148">
    <property type="entry name" value="PER1-RELATED"/>
    <property type="match status" value="1"/>
</dbReference>
<feature type="transmembrane region" description="Helical" evidence="8">
    <location>
        <begin position="255"/>
        <end position="275"/>
    </location>
</feature>
<evidence type="ECO:0000256" key="7">
    <source>
        <dbReference type="ARBA" id="ARBA00023136"/>
    </source>
</evidence>
<dbReference type="GO" id="GO:0000139">
    <property type="term" value="C:Golgi membrane"/>
    <property type="evidence" value="ECO:0007669"/>
    <property type="project" value="UniProtKB-SubCell"/>
</dbReference>
<feature type="signal peptide" evidence="8">
    <location>
        <begin position="1"/>
        <end position="22"/>
    </location>
</feature>
<evidence type="ECO:0000256" key="1">
    <source>
        <dbReference type="ARBA" id="ARBA00004127"/>
    </source>
</evidence>
<keyword evidence="8" id="KW-0333">Golgi apparatus</keyword>
<evidence type="ECO:0000313" key="9">
    <source>
        <dbReference type="EMBL" id="CAH1112946.1"/>
    </source>
</evidence>
<feature type="transmembrane region" description="Helical" evidence="8">
    <location>
        <begin position="139"/>
        <end position="157"/>
    </location>
</feature>
<dbReference type="OrthoDB" id="419770at2759"/>
<sequence>MYVKMLILFLILLSMSITLTYSSPGDNDPFYVSCVESCKSSNCTKDGKGFKEDKQPFILKMTLWYCNHECKHECMWKTVKIFNERFRKTPQFYGKWPFIRILGMQEPASVVFSLLNAFVHIKMMRKFRAKVKPGSPLFWLWHLFFVVCLHAWLWSAIFHYRDFVFTEFLDYACSFSLLLMNLYLVSIRLLHNKVSKYALIVITVAFIMFLTKHVAYLSKRPIDYDYNIKLNVAIGTISGLSWYIWCFYNRNRQKYVWKCAVYVTISGTALALELFDRPPYFYVLDYHSLWHLATTPLGLFMYRFGIDDCEFLRRQKLDGDSKKDFPYTGKHQV</sequence>
<gene>
    <name evidence="9" type="ORF">PSYICH_LOCUS13256</name>
</gene>
<dbReference type="Proteomes" id="UP001153636">
    <property type="component" value="Chromosome 7"/>
</dbReference>
<reference evidence="9" key="1">
    <citation type="submission" date="2022-01" db="EMBL/GenBank/DDBJ databases">
        <authorList>
            <person name="King R."/>
        </authorList>
    </citation>
    <scope>NUCLEOTIDE SEQUENCE</scope>
</reference>
<keyword evidence="7 8" id="KW-0472">Membrane</keyword>
<evidence type="ECO:0000256" key="3">
    <source>
        <dbReference type="ARBA" id="ARBA00022502"/>
    </source>
</evidence>
<keyword evidence="4 8" id="KW-0812">Transmembrane</keyword>
<dbReference type="GO" id="GO:0005789">
    <property type="term" value="C:endoplasmic reticulum membrane"/>
    <property type="evidence" value="ECO:0007669"/>
    <property type="project" value="TreeGrafter"/>
</dbReference>
<feature type="transmembrane region" description="Helical" evidence="8">
    <location>
        <begin position="228"/>
        <end position="248"/>
    </location>
</feature>
<comment type="function">
    <text evidence="8">Involved in the lipid remodeling steps of GPI-anchor maturation.</text>
</comment>
<feature type="chain" id="PRO_5040529423" description="Post-GPI attachment to proteins factor 3" evidence="8">
    <location>
        <begin position="23"/>
        <end position="333"/>
    </location>
</feature>
<evidence type="ECO:0000256" key="4">
    <source>
        <dbReference type="ARBA" id="ARBA00022692"/>
    </source>
</evidence>
<name>A0A9P0D7H2_9CUCU</name>
<dbReference type="Pfam" id="PF04080">
    <property type="entry name" value="Per1"/>
    <property type="match status" value="1"/>
</dbReference>
<evidence type="ECO:0000256" key="8">
    <source>
        <dbReference type="RuleBase" id="RU365066"/>
    </source>
</evidence>
<evidence type="ECO:0000256" key="2">
    <source>
        <dbReference type="ARBA" id="ARBA00006387"/>
    </source>
</evidence>
<keyword evidence="3 8" id="KW-0337">GPI-anchor biosynthesis</keyword>
<feature type="transmembrane region" description="Helical" evidence="8">
    <location>
        <begin position="197"/>
        <end position="216"/>
    </location>
</feature>
<evidence type="ECO:0000313" key="10">
    <source>
        <dbReference type="Proteomes" id="UP001153636"/>
    </source>
</evidence>
<keyword evidence="5 8" id="KW-0732">Signal</keyword>
<feature type="transmembrane region" description="Helical" evidence="8">
    <location>
        <begin position="163"/>
        <end position="185"/>
    </location>
</feature>
<feature type="transmembrane region" description="Helical" evidence="8">
    <location>
        <begin position="98"/>
        <end position="119"/>
    </location>
</feature>
<evidence type="ECO:0000256" key="5">
    <source>
        <dbReference type="ARBA" id="ARBA00022729"/>
    </source>
</evidence>
<dbReference type="PANTHER" id="PTHR13148:SF0">
    <property type="entry name" value="POST-GPI ATTACHMENT TO PROTEINS FACTOR 3"/>
    <property type="match status" value="1"/>
</dbReference>
<proteinExistence type="inferred from homology"/>
<keyword evidence="10" id="KW-1185">Reference proteome</keyword>
<organism evidence="9 10">
    <name type="scientific">Psylliodes chrysocephalus</name>
    <dbReference type="NCBI Taxonomy" id="3402493"/>
    <lineage>
        <taxon>Eukaryota</taxon>
        <taxon>Metazoa</taxon>
        <taxon>Ecdysozoa</taxon>
        <taxon>Arthropoda</taxon>
        <taxon>Hexapoda</taxon>
        <taxon>Insecta</taxon>
        <taxon>Pterygota</taxon>
        <taxon>Neoptera</taxon>
        <taxon>Endopterygota</taxon>
        <taxon>Coleoptera</taxon>
        <taxon>Polyphaga</taxon>
        <taxon>Cucujiformia</taxon>
        <taxon>Chrysomeloidea</taxon>
        <taxon>Chrysomelidae</taxon>
        <taxon>Galerucinae</taxon>
        <taxon>Alticini</taxon>
        <taxon>Psylliodes</taxon>
    </lineage>
</organism>
<dbReference type="GO" id="GO:0016788">
    <property type="term" value="F:hydrolase activity, acting on ester bonds"/>
    <property type="evidence" value="ECO:0007669"/>
    <property type="project" value="TreeGrafter"/>
</dbReference>
<feature type="transmembrane region" description="Helical" evidence="8">
    <location>
        <begin position="287"/>
        <end position="306"/>
    </location>
</feature>
<protein>
    <recommendedName>
        <fullName evidence="8">Post-GPI attachment to proteins factor 3</fullName>
    </recommendedName>
</protein>
<dbReference type="InterPro" id="IPR007217">
    <property type="entry name" value="Per1-like"/>
</dbReference>
<dbReference type="EMBL" id="OV651819">
    <property type="protein sequence ID" value="CAH1112946.1"/>
    <property type="molecule type" value="Genomic_DNA"/>
</dbReference>
<dbReference type="AlphaFoldDB" id="A0A9P0D7H2"/>